<dbReference type="Pfam" id="PF00528">
    <property type="entry name" value="BPD_transp_1"/>
    <property type="match status" value="1"/>
</dbReference>
<keyword evidence="4 7" id="KW-0812">Transmembrane</keyword>
<comment type="similarity">
    <text evidence="7">Belongs to the binding-protein-dependent transport system permease family.</text>
</comment>
<feature type="transmembrane region" description="Helical" evidence="7">
    <location>
        <begin position="102"/>
        <end position="124"/>
    </location>
</feature>
<dbReference type="Proteomes" id="UP000502508">
    <property type="component" value="Chromosome"/>
</dbReference>
<evidence type="ECO:0000259" key="8">
    <source>
        <dbReference type="PROSITE" id="PS50928"/>
    </source>
</evidence>
<keyword evidence="6 7" id="KW-0472">Membrane</keyword>
<keyword evidence="5 7" id="KW-1133">Transmembrane helix</keyword>
<evidence type="ECO:0000256" key="3">
    <source>
        <dbReference type="ARBA" id="ARBA00022475"/>
    </source>
</evidence>
<keyword evidence="10" id="KW-1185">Reference proteome</keyword>
<protein>
    <submittedName>
        <fullName evidence="9">ABC transporter permease</fullName>
    </submittedName>
</protein>
<dbReference type="InterPro" id="IPR000515">
    <property type="entry name" value="MetI-like"/>
</dbReference>
<feature type="transmembrane region" description="Helical" evidence="7">
    <location>
        <begin position="68"/>
        <end position="90"/>
    </location>
</feature>
<evidence type="ECO:0000256" key="1">
    <source>
        <dbReference type="ARBA" id="ARBA00004651"/>
    </source>
</evidence>
<comment type="subcellular location">
    <subcellularLocation>
        <location evidence="1 7">Cell membrane</location>
        <topology evidence="1 7">Multi-pass membrane protein</topology>
    </subcellularLocation>
</comment>
<keyword evidence="2 7" id="KW-0813">Transport</keyword>
<evidence type="ECO:0000313" key="10">
    <source>
        <dbReference type="Proteomes" id="UP000502508"/>
    </source>
</evidence>
<feature type="transmembrane region" description="Helical" evidence="7">
    <location>
        <begin position="170"/>
        <end position="189"/>
    </location>
</feature>
<dbReference type="GO" id="GO:0055085">
    <property type="term" value="P:transmembrane transport"/>
    <property type="evidence" value="ECO:0007669"/>
    <property type="project" value="InterPro"/>
</dbReference>
<dbReference type="AlphaFoldDB" id="A0A6F8XX24"/>
<evidence type="ECO:0000256" key="4">
    <source>
        <dbReference type="ARBA" id="ARBA00022692"/>
    </source>
</evidence>
<dbReference type="CDD" id="cd06261">
    <property type="entry name" value="TM_PBP2"/>
    <property type="match status" value="1"/>
</dbReference>
<gene>
    <name evidence="9" type="ORF">Pflav_047570</name>
</gene>
<evidence type="ECO:0000256" key="7">
    <source>
        <dbReference type="RuleBase" id="RU363032"/>
    </source>
</evidence>
<sequence>MVSAPTRRPRNLAGWVGKLIVAALVVAVWEASVRLWLPDYLPTPSGVVRAAWPTLISADFGKAFGDTISGVAAGLLIGCLAGTALGLATGRLPWLRYLTSPYLSGLYAMPMLAIVPMATIWLGYSSQTRLAVIALSAFLPCAVSTGDGARNVPSQLRETAKVLRLSRVRFVLDVLLPSTLPFVVAGVQVAVGRALVGAVAVEFLASLPGLGTFILTNARSFEQNTAFVAVFVLAVLGIAARAGTETALHRLMPWHLHVNR</sequence>
<feature type="domain" description="ABC transmembrane type-1" evidence="8">
    <location>
        <begin position="64"/>
        <end position="244"/>
    </location>
</feature>
<dbReference type="SUPFAM" id="SSF161098">
    <property type="entry name" value="MetI-like"/>
    <property type="match status" value="1"/>
</dbReference>
<dbReference type="EMBL" id="AP022870">
    <property type="protein sequence ID" value="BCB78347.1"/>
    <property type="molecule type" value="Genomic_DNA"/>
</dbReference>
<organism evidence="9 10">
    <name type="scientific">Phytohabitans flavus</name>
    <dbReference type="NCBI Taxonomy" id="1076124"/>
    <lineage>
        <taxon>Bacteria</taxon>
        <taxon>Bacillati</taxon>
        <taxon>Actinomycetota</taxon>
        <taxon>Actinomycetes</taxon>
        <taxon>Micromonosporales</taxon>
        <taxon>Micromonosporaceae</taxon>
    </lineage>
</organism>
<dbReference type="Gene3D" id="1.10.3720.10">
    <property type="entry name" value="MetI-like"/>
    <property type="match status" value="1"/>
</dbReference>
<dbReference type="PANTHER" id="PTHR30151">
    <property type="entry name" value="ALKANE SULFONATE ABC TRANSPORTER-RELATED, MEMBRANE SUBUNIT"/>
    <property type="match status" value="1"/>
</dbReference>
<evidence type="ECO:0000313" key="9">
    <source>
        <dbReference type="EMBL" id="BCB78347.1"/>
    </source>
</evidence>
<accession>A0A6F8XX24</accession>
<feature type="transmembrane region" description="Helical" evidence="7">
    <location>
        <begin position="12"/>
        <end position="29"/>
    </location>
</feature>
<evidence type="ECO:0000256" key="2">
    <source>
        <dbReference type="ARBA" id="ARBA00022448"/>
    </source>
</evidence>
<evidence type="ECO:0000256" key="5">
    <source>
        <dbReference type="ARBA" id="ARBA00022989"/>
    </source>
</evidence>
<name>A0A6F8XX24_9ACTN</name>
<reference evidence="9 10" key="1">
    <citation type="submission" date="2020-03" db="EMBL/GenBank/DDBJ databases">
        <title>Whole genome shotgun sequence of Phytohabitans flavus NBRC 107702.</title>
        <authorList>
            <person name="Komaki H."/>
            <person name="Tamura T."/>
        </authorList>
    </citation>
    <scope>NUCLEOTIDE SEQUENCE [LARGE SCALE GENOMIC DNA]</scope>
    <source>
        <strain evidence="9 10">NBRC 107702</strain>
    </source>
</reference>
<feature type="transmembrane region" description="Helical" evidence="7">
    <location>
        <begin position="195"/>
        <end position="215"/>
    </location>
</feature>
<feature type="transmembrane region" description="Helical" evidence="7">
    <location>
        <begin position="227"/>
        <end position="244"/>
    </location>
</feature>
<proteinExistence type="inferred from homology"/>
<dbReference type="InterPro" id="IPR035906">
    <property type="entry name" value="MetI-like_sf"/>
</dbReference>
<dbReference type="GO" id="GO:0005886">
    <property type="term" value="C:plasma membrane"/>
    <property type="evidence" value="ECO:0007669"/>
    <property type="project" value="UniProtKB-SubCell"/>
</dbReference>
<dbReference type="KEGG" id="pfla:Pflav_047570"/>
<keyword evidence="3" id="KW-1003">Cell membrane</keyword>
<evidence type="ECO:0000256" key="6">
    <source>
        <dbReference type="ARBA" id="ARBA00023136"/>
    </source>
</evidence>
<dbReference type="PROSITE" id="PS50928">
    <property type="entry name" value="ABC_TM1"/>
    <property type="match status" value="1"/>
</dbReference>
<reference evidence="9 10" key="2">
    <citation type="submission" date="2020-03" db="EMBL/GenBank/DDBJ databases">
        <authorList>
            <person name="Ichikawa N."/>
            <person name="Kimura A."/>
            <person name="Kitahashi Y."/>
            <person name="Uohara A."/>
        </authorList>
    </citation>
    <scope>NUCLEOTIDE SEQUENCE [LARGE SCALE GENOMIC DNA]</scope>
    <source>
        <strain evidence="9 10">NBRC 107702</strain>
    </source>
</reference>
<dbReference type="PANTHER" id="PTHR30151:SF38">
    <property type="entry name" value="ALIPHATIC SULFONATES TRANSPORT PERMEASE PROTEIN SSUC-RELATED"/>
    <property type="match status" value="1"/>
</dbReference>
<dbReference type="RefSeq" id="WP_173037940.1">
    <property type="nucleotide sequence ID" value="NZ_AP022870.1"/>
</dbReference>
<feature type="transmembrane region" description="Helical" evidence="7">
    <location>
        <begin position="130"/>
        <end position="149"/>
    </location>
</feature>